<reference evidence="3" key="1">
    <citation type="submission" date="2025-08" db="UniProtKB">
        <authorList>
            <consortium name="RefSeq"/>
        </authorList>
    </citation>
    <scope>IDENTIFICATION</scope>
    <source>
        <tissue evidence="3">Leaves</tissue>
    </source>
</reference>
<dbReference type="OrthoDB" id="1894539at2759"/>
<organism evidence="2 3">
    <name type="scientific">Juglans regia</name>
    <name type="common">English walnut</name>
    <dbReference type="NCBI Taxonomy" id="51240"/>
    <lineage>
        <taxon>Eukaryota</taxon>
        <taxon>Viridiplantae</taxon>
        <taxon>Streptophyta</taxon>
        <taxon>Embryophyta</taxon>
        <taxon>Tracheophyta</taxon>
        <taxon>Spermatophyta</taxon>
        <taxon>Magnoliopsida</taxon>
        <taxon>eudicotyledons</taxon>
        <taxon>Gunneridae</taxon>
        <taxon>Pentapetalae</taxon>
        <taxon>rosids</taxon>
        <taxon>fabids</taxon>
        <taxon>Fagales</taxon>
        <taxon>Juglandaceae</taxon>
        <taxon>Juglans</taxon>
    </lineage>
</organism>
<accession>A0A2I4EMI4</accession>
<dbReference type="InterPro" id="IPR004330">
    <property type="entry name" value="FAR1_DNA_bnd_dom"/>
</dbReference>
<gene>
    <name evidence="3" type="primary">LOC108990936</name>
</gene>
<feature type="compositionally biased region" description="Basic and acidic residues" evidence="1">
    <location>
        <begin position="162"/>
        <end position="175"/>
    </location>
</feature>
<dbReference type="Proteomes" id="UP000235220">
    <property type="component" value="Chromosome 1"/>
</dbReference>
<dbReference type="KEGG" id="jre:108990936"/>
<dbReference type="GeneID" id="108990936"/>
<dbReference type="InterPro" id="IPR018289">
    <property type="entry name" value="MULE_transposase_dom"/>
</dbReference>
<dbReference type="PANTHER" id="PTHR47718:SF13">
    <property type="entry name" value="OS09G0290500 PROTEIN"/>
    <property type="match status" value="1"/>
</dbReference>
<dbReference type="PANTHER" id="PTHR47718">
    <property type="entry name" value="OS01G0519700 PROTEIN"/>
    <property type="match status" value="1"/>
</dbReference>
<evidence type="ECO:0000313" key="3">
    <source>
        <dbReference type="RefSeq" id="XP_018820608.1"/>
    </source>
</evidence>
<proteinExistence type="predicted"/>
<feature type="compositionally biased region" description="Polar residues" evidence="1">
    <location>
        <begin position="127"/>
        <end position="148"/>
    </location>
</feature>
<dbReference type="Gramene" id="Jr01_24290_p1">
    <property type="protein sequence ID" value="cds.Jr01_24290_p1"/>
    <property type="gene ID" value="Jr01_24290"/>
</dbReference>
<dbReference type="Pfam" id="PF03101">
    <property type="entry name" value="FAR1"/>
    <property type="match status" value="1"/>
</dbReference>
<evidence type="ECO:0000313" key="2">
    <source>
        <dbReference type="Proteomes" id="UP000235220"/>
    </source>
</evidence>
<name>A0A2I4EMI4_JUGRE</name>
<dbReference type="RefSeq" id="XP_018820608.1">
    <property type="nucleotide sequence ID" value="XM_018965063.2"/>
</dbReference>
<feature type="region of interest" description="Disordered" evidence="1">
    <location>
        <begin position="96"/>
        <end position="177"/>
    </location>
</feature>
<dbReference type="STRING" id="51240.A0A2I4EMI4"/>
<keyword evidence="2" id="KW-1185">Reference proteome</keyword>
<dbReference type="Pfam" id="PF10551">
    <property type="entry name" value="MULE"/>
    <property type="match status" value="1"/>
</dbReference>
<sequence length="507" mass="57753">MTPNTYSNSYMYHWSSQHPLMPPIGPTMPYPLLSNPEELRIFQETGQHPAMPYPPLSNLDELKRFQETSQQPYMPTVGPTMPYPSLSNPKVLRRFQESSQHPPMPLVRPSMPYPLSNNPEELRRFQETGQPSTEKTPQPASESSTMPNSVDFEITNEPPSEVIKETEAKGSKKVSDDDERVEVPRCGMEFTNEKELMAYYKRYAKQAGFGVKTFRTKRDVDGSATYVTIGCARAGKYVPSHSNVSRPRPTTKTGCNAKVNAKFANGVWVLTTIENTHNHSTVSPKKSRFFRSHKCLDEYSQRMLDLNDRAGIRMNKNFGALVQDAGGFENLDFQEKDCRNFIDKARHLRLGKGGGQALGEYFERMREMNDGFVSVMDVDDEGRLRNVFWVDARSRASYEYFGDVITFDTTYLTNRYGMPFAPFVGVNHHGQSILLGAGLISSEDTSTFEWLFRAWLKSMNGRSPKAIITDQDRAMKNAIATVFPDSRHRYCLWHIMRKLPEKLGSHS</sequence>
<dbReference type="AlphaFoldDB" id="A0A2I4EMI4"/>
<evidence type="ECO:0000256" key="1">
    <source>
        <dbReference type="SAM" id="MobiDB-lite"/>
    </source>
</evidence>
<protein>
    <submittedName>
        <fullName evidence="3">Protein FAR1-RELATED SEQUENCE 5-like</fullName>
    </submittedName>
</protein>